<gene>
    <name evidence="15" type="ORF">SYNPS1DRAFT_10168</name>
    <name evidence="16" type="ORF">SYNPS1DRAFT_4576</name>
</gene>
<accession>A0A4P9YXH3</accession>
<name>A0A4P9YXH3_9FUNG</name>
<reference evidence="17" key="1">
    <citation type="journal article" date="2018" name="Nat. Microbiol.">
        <title>Leveraging single-cell genomics to expand the fungal tree of life.</title>
        <authorList>
            <person name="Ahrendt S.R."/>
            <person name="Quandt C.A."/>
            <person name="Ciobanu D."/>
            <person name="Clum A."/>
            <person name="Salamov A."/>
            <person name="Andreopoulos B."/>
            <person name="Cheng J.F."/>
            <person name="Woyke T."/>
            <person name="Pelin A."/>
            <person name="Henrissat B."/>
            <person name="Reynolds N.K."/>
            <person name="Benny G.L."/>
            <person name="Smith M.E."/>
            <person name="James T.Y."/>
            <person name="Grigoriev I.V."/>
        </authorList>
    </citation>
    <scope>NUCLEOTIDE SEQUENCE [LARGE SCALE GENOMIC DNA]</scope>
    <source>
        <strain evidence="17">Benny S71-1</strain>
    </source>
</reference>
<dbReference type="InterPro" id="IPR000719">
    <property type="entry name" value="Prot_kinase_dom"/>
</dbReference>
<dbReference type="PROSITE" id="PS00108">
    <property type="entry name" value="PROTEIN_KINASE_ST"/>
    <property type="match status" value="1"/>
</dbReference>
<evidence type="ECO:0000256" key="11">
    <source>
        <dbReference type="ARBA" id="ARBA00023306"/>
    </source>
</evidence>
<dbReference type="Pfam" id="PF00069">
    <property type="entry name" value="Pkinase"/>
    <property type="match status" value="1"/>
</dbReference>
<evidence type="ECO:0000256" key="9">
    <source>
        <dbReference type="ARBA" id="ARBA00022840"/>
    </source>
</evidence>
<dbReference type="FunFam" id="3.30.200.20:FF:000554">
    <property type="entry name" value="CMGC/CDK/CDK7 protein kinase"/>
    <property type="match status" value="1"/>
</dbReference>
<proteinExistence type="inferred from homology"/>
<dbReference type="Gene3D" id="3.30.200.20">
    <property type="entry name" value="Phosphorylase Kinase, domain 1"/>
    <property type="match status" value="1"/>
</dbReference>
<evidence type="ECO:0000256" key="13">
    <source>
        <dbReference type="RuleBase" id="RU000304"/>
    </source>
</evidence>
<organism evidence="15 17">
    <name type="scientific">Syncephalis pseudoplumigaleata</name>
    <dbReference type="NCBI Taxonomy" id="1712513"/>
    <lineage>
        <taxon>Eukaryota</taxon>
        <taxon>Fungi</taxon>
        <taxon>Fungi incertae sedis</taxon>
        <taxon>Zoopagomycota</taxon>
        <taxon>Zoopagomycotina</taxon>
        <taxon>Zoopagomycetes</taxon>
        <taxon>Zoopagales</taxon>
        <taxon>Piptocephalidaceae</taxon>
        <taxon>Syncephalis</taxon>
    </lineage>
</organism>
<dbReference type="InterPro" id="IPR050108">
    <property type="entry name" value="CDK"/>
</dbReference>
<dbReference type="EMBL" id="KZ990017">
    <property type="protein sequence ID" value="RKP24826.1"/>
    <property type="molecule type" value="Genomic_DNA"/>
</dbReference>
<evidence type="ECO:0000256" key="5">
    <source>
        <dbReference type="ARBA" id="ARBA00022618"/>
    </source>
</evidence>
<evidence type="ECO:0000256" key="8">
    <source>
        <dbReference type="ARBA" id="ARBA00022777"/>
    </source>
</evidence>
<evidence type="ECO:0000256" key="2">
    <source>
        <dbReference type="ARBA" id="ARBA00006485"/>
    </source>
</evidence>
<keyword evidence="6" id="KW-0808">Transferase</keyword>
<dbReference type="PROSITE" id="PS50011">
    <property type="entry name" value="PROTEIN_KINASE_DOM"/>
    <property type="match status" value="1"/>
</dbReference>
<keyword evidence="4 13" id="KW-0723">Serine/threonine-protein kinase</keyword>
<evidence type="ECO:0000313" key="16">
    <source>
        <dbReference type="EMBL" id="RKP24826.1"/>
    </source>
</evidence>
<dbReference type="GO" id="GO:0045944">
    <property type="term" value="P:positive regulation of transcription by RNA polymerase II"/>
    <property type="evidence" value="ECO:0007669"/>
    <property type="project" value="TreeGrafter"/>
</dbReference>
<keyword evidence="7 12" id="KW-0547">Nucleotide-binding</keyword>
<dbReference type="SMART" id="SM00220">
    <property type="entry name" value="S_TKc"/>
    <property type="match status" value="1"/>
</dbReference>
<protein>
    <recommendedName>
        <fullName evidence="3">[RNA-polymerase]-subunit kinase</fullName>
        <ecNumber evidence="3">2.7.11.23</ecNumber>
    </recommendedName>
</protein>
<keyword evidence="5" id="KW-0132">Cell division</keyword>
<keyword evidence="11" id="KW-0131">Cell cycle</keyword>
<dbReference type="AlphaFoldDB" id="A0A4P9YXH3"/>
<feature type="domain" description="Protein kinase" evidence="14">
    <location>
        <begin position="2"/>
        <end position="226"/>
    </location>
</feature>
<dbReference type="InterPro" id="IPR017441">
    <property type="entry name" value="Protein_kinase_ATP_BS"/>
</dbReference>
<dbReference type="EC" id="2.7.11.23" evidence="3"/>
<dbReference type="PANTHER" id="PTHR24056:SF0">
    <property type="entry name" value="CYCLIN-DEPENDENT KINASE 7"/>
    <property type="match status" value="1"/>
</dbReference>
<evidence type="ECO:0000256" key="6">
    <source>
        <dbReference type="ARBA" id="ARBA00022679"/>
    </source>
</evidence>
<dbReference type="OrthoDB" id="1732493at2759"/>
<feature type="binding site" evidence="12">
    <location>
        <position position="35"/>
    </location>
    <ligand>
        <name>ATP</name>
        <dbReference type="ChEBI" id="CHEBI:30616"/>
    </ligand>
</feature>
<dbReference type="InterPro" id="IPR011009">
    <property type="entry name" value="Kinase-like_dom_sf"/>
</dbReference>
<evidence type="ECO:0000313" key="15">
    <source>
        <dbReference type="EMBL" id="RKP24823.1"/>
    </source>
</evidence>
<comment type="similarity">
    <text evidence="2">Belongs to the protein kinase superfamily. CMGC Ser/Thr protein kinase family. CDC2/CDKX subfamily.</text>
</comment>
<dbReference type="GO" id="GO:0004693">
    <property type="term" value="F:cyclin-dependent protein serine/threonine kinase activity"/>
    <property type="evidence" value="ECO:0007669"/>
    <property type="project" value="TreeGrafter"/>
</dbReference>
<dbReference type="FunFam" id="1.10.510.10:FF:000624">
    <property type="entry name" value="Mitogen-activated protein kinase"/>
    <property type="match status" value="1"/>
</dbReference>
<keyword evidence="8 15" id="KW-0418">Kinase</keyword>
<dbReference type="Gene3D" id="1.10.510.10">
    <property type="entry name" value="Transferase(Phosphotransferase) domain 1"/>
    <property type="match status" value="1"/>
</dbReference>
<reference evidence="15" key="2">
    <citation type="submission" date="2018-07" db="EMBL/GenBank/DDBJ databases">
        <title>Leveraging single-cell genomics to expand the Fungal Tree of Life.</title>
        <authorList>
            <consortium name="DOE Joint Genome Institute"/>
            <person name="Ahrendt S.R."/>
            <person name="Quandt C.A."/>
            <person name="Ciobanu D."/>
            <person name="Clum A."/>
            <person name="Salamov A."/>
            <person name="Andreopoulos B."/>
            <person name="Cheng J.-F."/>
            <person name="Woyke T."/>
            <person name="Pelin A."/>
            <person name="Henrissat B."/>
            <person name="Reynolds N."/>
            <person name="Benny G.L."/>
            <person name="Smith M.E."/>
            <person name="James T.Y."/>
            <person name="Grigoriev I.V."/>
        </authorList>
    </citation>
    <scope>NUCLEOTIDE SEQUENCE</scope>
    <source>
        <strain evidence="15">Benny S71-1</strain>
    </source>
</reference>
<dbReference type="Proteomes" id="UP000278143">
    <property type="component" value="Unassembled WGS sequence"/>
</dbReference>
<dbReference type="GO" id="GO:0051301">
    <property type="term" value="P:cell division"/>
    <property type="evidence" value="ECO:0007669"/>
    <property type="project" value="UniProtKB-KW"/>
</dbReference>
<keyword evidence="9 12" id="KW-0067">ATP-binding</keyword>
<keyword evidence="10" id="KW-0539">Nucleus</keyword>
<dbReference type="PROSITE" id="PS00107">
    <property type="entry name" value="PROTEIN_KINASE_ATP"/>
    <property type="match status" value="1"/>
</dbReference>
<evidence type="ECO:0000259" key="14">
    <source>
        <dbReference type="PROSITE" id="PS50011"/>
    </source>
</evidence>
<dbReference type="GO" id="GO:0005524">
    <property type="term" value="F:ATP binding"/>
    <property type="evidence" value="ECO:0007669"/>
    <property type="project" value="UniProtKB-UniRule"/>
</dbReference>
<evidence type="ECO:0000256" key="3">
    <source>
        <dbReference type="ARBA" id="ARBA00012409"/>
    </source>
</evidence>
<feature type="non-terminal residue" evidence="15">
    <location>
        <position position="1"/>
    </location>
</feature>
<evidence type="ECO:0000256" key="12">
    <source>
        <dbReference type="PROSITE-ProRule" id="PRU10141"/>
    </source>
</evidence>
<feature type="non-terminal residue" evidence="15">
    <location>
        <position position="226"/>
    </location>
</feature>
<sequence>RYRKERKLGEGTYAVVYEGKSPTELATSRQVAIKKIKVRQQKDGLDVSALREIKALQELRHPHILELLDVYAHKGNLNLVLEYLDSDLEQIIKDRSIVFTAANIKSWMLMTLRGIEHCHRNWIVHRDMKPNNLLLSSSGQLKIADFGLARDYADLNAAGRMTSQVVTLWYRAPELLFGARDYASAVDMWSVGCIFAELMLRTPYLPGDSEMQQLDLIFKALGTPTE</sequence>
<evidence type="ECO:0000256" key="4">
    <source>
        <dbReference type="ARBA" id="ARBA00022527"/>
    </source>
</evidence>
<dbReference type="GO" id="GO:0070985">
    <property type="term" value="C:transcription factor TFIIK complex"/>
    <property type="evidence" value="ECO:0007669"/>
    <property type="project" value="TreeGrafter"/>
</dbReference>
<evidence type="ECO:0000256" key="1">
    <source>
        <dbReference type="ARBA" id="ARBA00004123"/>
    </source>
</evidence>
<keyword evidence="17" id="KW-1185">Reference proteome</keyword>
<evidence type="ECO:0000256" key="10">
    <source>
        <dbReference type="ARBA" id="ARBA00023242"/>
    </source>
</evidence>
<evidence type="ECO:0000313" key="17">
    <source>
        <dbReference type="Proteomes" id="UP000278143"/>
    </source>
</evidence>
<dbReference type="GO" id="GO:0005737">
    <property type="term" value="C:cytoplasm"/>
    <property type="evidence" value="ECO:0007669"/>
    <property type="project" value="TreeGrafter"/>
</dbReference>
<dbReference type="InterPro" id="IPR008271">
    <property type="entry name" value="Ser/Thr_kinase_AS"/>
</dbReference>
<dbReference type="EMBL" id="KZ990017">
    <property type="protein sequence ID" value="RKP24823.1"/>
    <property type="molecule type" value="Genomic_DNA"/>
</dbReference>
<comment type="subcellular location">
    <subcellularLocation>
        <location evidence="1">Nucleus</location>
    </subcellularLocation>
</comment>
<dbReference type="PANTHER" id="PTHR24056">
    <property type="entry name" value="CELL DIVISION PROTEIN KINASE"/>
    <property type="match status" value="1"/>
</dbReference>
<dbReference type="GO" id="GO:0008353">
    <property type="term" value="F:RNA polymerase II CTD heptapeptide repeat kinase activity"/>
    <property type="evidence" value="ECO:0007669"/>
    <property type="project" value="UniProtKB-EC"/>
</dbReference>
<dbReference type="SUPFAM" id="SSF56112">
    <property type="entry name" value="Protein kinase-like (PK-like)"/>
    <property type="match status" value="1"/>
</dbReference>
<evidence type="ECO:0000256" key="7">
    <source>
        <dbReference type="ARBA" id="ARBA00022741"/>
    </source>
</evidence>